<evidence type="ECO:0000259" key="1">
    <source>
        <dbReference type="Pfam" id="PF03364"/>
    </source>
</evidence>
<gene>
    <name evidence="2" type="ORF">THAOC_16079</name>
</gene>
<dbReference type="InterPro" id="IPR023393">
    <property type="entry name" value="START-like_dom_sf"/>
</dbReference>
<dbReference type="Proteomes" id="UP000266841">
    <property type="component" value="Unassembled WGS sequence"/>
</dbReference>
<dbReference type="AlphaFoldDB" id="K0SQH2"/>
<dbReference type="EMBL" id="AGNL01018347">
    <property type="protein sequence ID" value="EJK63276.1"/>
    <property type="molecule type" value="Genomic_DNA"/>
</dbReference>
<dbReference type="OrthoDB" id="5732at2759"/>
<proteinExistence type="predicted"/>
<dbReference type="PANTHER" id="PTHR34060">
    <property type="entry name" value="POLYKETIDE CYCLASE / DEHYDRASE AND LIPID TRANSPORT PROTEIN"/>
    <property type="match status" value="1"/>
</dbReference>
<keyword evidence="3" id="KW-1185">Reference proteome</keyword>
<sequence length="331" mass="36082">MNRIKTRAGAIAALGLSSQALVRGFTTTSPTFAKEYRHHSTMRDRAPTSDINERTRQSTALHVWWFGGTPNESEISSSGEECELVAVRIDRTSANSRRIGGEIVVNASLLDVWSILTDYDRLSTHVPNLVASKRVSGGSGEPGDGSYKCRLYQRGAQKIIGFQFGADVTMDMTEAVVDAGKASGQPAGADSKLFPQERRIDFKCVDSQFFSEFDGTWRVVEMPENAFTGEPETTVSYTVEVRPKGPVPVAALEWRIREDVPTNLRAVKKAAIEVGYEGVQAEKDGNPIGKALARLNGSLNEKAQSASSSAEGFADFILDYENETLGAYLTE</sequence>
<feature type="domain" description="Coenzyme Q-binding protein COQ10 START" evidence="1">
    <location>
        <begin position="105"/>
        <end position="267"/>
    </location>
</feature>
<dbReference type="InterPro" id="IPR005031">
    <property type="entry name" value="COQ10_START"/>
</dbReference>
<reference evidence="2 3" key="1">
    <citation type="journal article" date="2012" name="Genome Biol.">
        <title>Genome and low-iron response of an oceanic diatom adapted to chronic iron limitation.</title>
        <authorList>
            <person name="Lommer M."/>
            <person name="Specht M."/>
            <person name="Roy A.S."/>
            <person name="Kraemer L."/>
            <person name="Andreson R."/>
            <person name="Gutowska M.A."/>
            <person name="Wolf J."/>
            <person name="Bergner S.V."/>
            <person name="Schilhabel M.B."/>
            <person name="Klostermeier U.C."/>
            <person name="Beiko R.G."/>
            <person name="Rosenstiel P."/>
            <person name="Hippler M."/>
            <person name="Laroche J."/>
        </authorList>
    </citation>
    <scope>NUCLEOTIDE SEQUENCE [LARGE SCALE GENOMIC DNA]</scope>
    <source>
        <strain evidence="2 3">CCMP1005</strain>
    </source>
</reference>
<dbReference type="PANTHER" id="PTHR34060:SF1">
    <property type="entry name" value="POLYKETIDE CYCLASE _ DEHYDRASE AND LIPID TRANSPORT PROTEIN"/>
    <property type="match status" value="1"/>
</dbReference>
<dbReference type="eggNOG" id="ENOG502RXSU">
    <property type="taxonomic scope" value="Eukaryota"/>
</dbReference>
<dbReference type="SUPFAM" id="SSF55961">
    <property type="entry name" value="Bet v1-like"/>
    <property type="match status" value="1"/>
</dbReference>
<protein>
    <recommendedName>
        <fullName evidence="1">Coenzyme Q-binding protein COQ10 START domain-containing protein</fullName>
    </recommendedName>
</protein>
<dbReference type="Gene3D" id="3.30.530.20">
    <property type="match status" value="1"/>
</dbReference>
<accession>K0SQH2</accession>
<comment type="caution">
    <text evidence="2">The sequence shown here is derived from an EMBL/GenBank/DDBJ whole genome shotgun (WGS) entry which is preliminary data.</text>
</comment>
<organism evidence="2 3">
    <name type="scientific">Thalassiosira oceanica</name>
    <name type="common">Marine diatom</name>
    <dbReference type="NCBI Taxonomy" id="159749"/>
    <lineage>
        <taxon>Eukaryota</taxon>
        <taxon>Sar</taxon>
        <taxon>Stramenopiles</taxon>
        <taxon>Ochrophyta</taxon>
        <taxon>Bacillariophyta</taxon>
        <taxon>Coscinodiscophyceae</taxon>
        <taxon>Thalassiosirophycidae</taxon>
        <taxon>Thalassiosirales</taxon>
        <taxon>Thalassiosiraceae</taxon>
        <taxon>Thalassiosira</taxon>
    </lineage>
</organism>
<dbReference type="OMA" id="SEFDGTW"/>
<evidence type="ECO:0000313" key="2">
    <source>
        <dbReference type="EMBL" id="EJK63276.1"/>
    </source>
</evidence>
<name>K0SQH2_THAOC</name>
<dbReference type="Pfam" id="PF03364">
    <property type="entry name" value="Polyketide_cyc"/>
    <property type="match status" value="1"/>
</dbReference>
<evidence type="ECO:0000313" key="3">
    <source>
        <dbReference type="Proteomes" id="UP000266841"/>
    </source>
</evidence>